<dbReference type="Proteomes" id="UP000789405">
    <property type="component" value="Unassembled WGS sequence"/>
</dbReference>
<accession>A0A9N9HW24</accession>
<gene>
    <name evidence="2" type="ORF">DERYTH_LOCUS13458</name>
</gene>
<organism evidence="2 3">
    <name type="scientific">Dentiscutata erythropus</name>
    <dbReference type="NCBI Taxonomy" id="1348616"/>
    <lineage>
        <taxon>Eukaryota</taxon>
        <taxon>Fungi</taxon>
        <taxon>Fungi incertae sedis</taxon>
        <taxon>Mucoromycota</taxon>
        <taxon>Glomeromycotina</taxon>
        <taxon>Glomeromycetes</taxon>
        <taxon>Diversisporales</taxon>
        <taxon>Gigasporaceae</taxon>
        <taxon>Dentiscutata</taxon>
    </lineage>
</organism>
<dbReference type="InterPro" id="IPR002347">
    <property type="entry name" value="SDR_fam"/>
</dbReference>
<evidence type="ECO:0000256" key="1">
    <source>
        <dbReference type="ARBA" id="ARBA00023002"/>
    </source>
</evidence>
<reference evidence="2" key="1">
    <citation type="submission" date="2021-06" db="EMBL/GenBank/DDBJ databases">
        <authorList>
            <person name="Kallberg Y."/>
            <person name="Tangrot J."/>
            <person name="Rosling A."/>
        </authorList>
    </citation>
    <scope>NUCLEOTIDE SEQUENCE</scope>
    <source>
        <strain evidence="2">MA453B</strain>
    </source>
</reference>
<dbReference type="PRINTS" id="PR00081">
    <property type="entry name" value="GDHRDH"/>
</dbReference>
<comment type="caution">
    <text evidence="2">The sequence shown here is derived from an EMBL/GenBank/DDBJ whole genome shotgun (WGS) entry which is preliminary data.</text>
</comment>
<proteinExistence type="predicted"/>
<dbReference type="InterPro" id="IPR036291">
    <property type="entry name" value="NAD(P)-bd_dom_sf"/>
</dbReference>
<protein>
    <submittedName>
        <fullName evidence="2">7426_t:CDS:1</fullName>
    </submittedName>
</protein>
<evidence type="ECO:0000313" key="3">
    <source>
        <dbReference type="Proteomes" id="UP000789405"/>
    </source>
</evidence>
<name>A0A9N9HW24_9GLOM</name>
<dbReference type="Pfam" id="PF00106">
    <property type="entry name" value="adh_short"/>
    <property type="match status" value="1"/>
</dbReference>
<dbReference type="AlphaFoldDB" id="A0A9N9HW24"/>
<dbReference type="OrthoDB" id="191139at2759"/>
<dbReference type="GO" id="GO:0016491">
    <property type="term" value="F:oxidoreductase activity"/>
    <property type="evidence" value="ECO:0007669"/>
    <property type="project" value="UniProtKB-KW"/>
</dbReference>
<dbReference type="PANTHER" id="PTHR43157:SF31">
    <property type="entry name" value="PHOSPHATIDYLINOSITOL-GLYCAN BIOSYNTHESIS CLASS F PROTEIN"/>
    <property type="match status" value="1"/>
</dbReference>
<keyword evidence="1" id="KW-0560">Oxidoreductase</keyword>
<dbReference type="PANTHER" id="PTHR43157">
    <property type="entry name" value="PHOSPHATIDYLINOSITOL-GLYCAN BIOSYNTHESIS CLASS F PROTEIN-RELATED"/>
    <property type="match status" value="1"/>
</dbReference>
<sequence>MGSSQSTINSFDLSNKVVIITGSTDGIGKSLARIISSYNPKRLILPIRNRKKGELLLEYIKASKDGNVECVELWDMDLADLNSVKNFADKFIKEVGELHYLFNNAGTFCTGLVKTKDSFEQQFQVNHLSHFLLTSLLLPTIKNSATPESPCKIIHTSSAGQSSGKIDFDNLSGEKSCGFLELYSNTKLMNVIYSNELNRLLKVSNVTSTSCDPGFISTNLGPSSFIKDFIMMFGKSPDIGAVNVMYPALDPNIDEGGKYFENYKEVKPNNQALDEDLAKKLWEKSEELLNNYDANLLK</sequence>
<keyword evidence="3" id="KW-1185">Reference proteome</keyword>
<dbReference type="SUPFAM" id="SSF51735">
    <property type="entry name" value="NAD(P)-binding Rossmann-fold domains"/>
    <property type="match status" value="1"/>
</dbReference>
<dbReference type="Gene3D" id="3.40.50.720">
    <property type="entry name" value="NAD(P)-binding Rossmann-like Domain"/>
    <property type="match status" value="1"/>
</dbReference>
<dbReference type="EMBL" id="CAJVPY010009462">
    <property type="protein sequence ID" value="CAG8708978.1"/>
    <property type="molecule type" value="Genomic_DNA"/>
</dbReference>
<evidence type="ECO:0000313" key="2">
    <source>
        <dbReference type="EMBL" id="CAG8708978.1"/>
    </source>
</evidence>